<gene>
    <name evidence="5" type="ORF">J2S69_001666</name>
    <name evidence="4" type="ORF">O2L01_06370</name>
</gene>
<dbReference type="SUPFAM" id="SSF142984">
    <property type="entry name" value="Nqo1 middle domain-like"/>
    <property type="match status" value="1"/>
</dbReference>
<dbReference type="Pfam" id="PF12836">
    <property type="entry name" value="HHH_3"/>
    <property type="match status" value="1"/>
</dbReference>
<protein>
    <submittedName>
        <fullName evidence="5">Competence protein ComEA</fullName>
    </submittedName>
    <submittedName>
        <fullName evidence="4">Helix-hairpin-helix domain-containing protein</fullName>
    </submittedName>
</protein>
<evidence type="ECO:0000313" key="7">
    <source>
        <dbReference type="Proteomes" id="UP001183604"/>
    </source>
</evidence>
<dbReference type="GO" id="GO:0015627">
    <property type="term" value="C:type II protein secretion system complex"/>
    <property type="evidence" value="ECO:0007669"/>
    <property type="project" value="TreeGrafter"/>
</dbReference>
<organism evidence="4 6">
    <name type="scientific">Glycomyces lechevalierae</name>
    <dbReference type="NCBI Taxonomy" id="256034"/>
    <lineage>
        <taxon>Bacteria</taxon>
        <taxon>Bacillati</taxon>
        <taxon>Actinomycetota</taxon>
        <taxon>Actinomycetes</taxon>
        <taxon>Glycomycetales</taxon>
        <taxon>Glycomycetaceae</taxon>
        <taxon>Glycomyces</taxon>
    </lineage>
</organism>
<dbReference type="Proteomes" id="UP001183604">
    <property type="component" value="Unassembled WGS sequence"/>
</dbReference>
<reference evidence="4" key="1">
    <citation type="submission" date="2022-12" db="EMBL/GenBank/DDBJ databases">
        <title>Gycomyces niveus sp.nov., a novel actinomycete isolated from soil in Shouguang.</title>
        <authorList>
            <person name="Yang X."/>
        </authorList>
    </citation>
    <scope>NUCLEOTIDE SEQUENCE</scope>
    <source>
        <strain evidence="4">DSM 44724</strain>
    </source>
</reference>
<proteinExistence type="predicted"/>
<dbReference type="Pfam" id="PF10531">
    <property type="entry name" value="SLBB"/>
    <property type="match status" value="1"/>
</dbReference>
<feature type="domain" description="Helix-hairpin-helix DNA-binding motif class 1" evidence="3">
    <location>
        <begin position="237"/>
        <end position="256"/>
    </location>
</feature>
<keyword evidence="2" id="KW-1133">Transmembrane helix</keyword>
<evidence type="ECO:0000256" key="2">
    <source>
        <dbReference type="SAM" id="Phobius"/>
    </source>
</evidence>
<feature type="domain" description="Helix-hairpin-helix DNA-binding motif class 1" evidence="3">
    <location>
        <begin position="207"/>
        <end position="226"/>
    </location>
</feature>
<dbReference type="GO" id="GO:0006281">
    <property type="term" value="P:DNA repair"/>
    <property type="evidence" value="ECO:0007669"/>
    <property type="project" value="InterPro"/>
</dbReference>
<dbReference type="InterPro" id="IPR051675">
    <property type="entry name" value="Endo/Exo/Phosphatase_dom_1"/>
</dbReference>
<dbReference type="PANTHER" id="PTHR21180:SF32">
    <property type="entry name" value="ENDONUCLEASE_EXONUCLEASE_PHOSPHATASE FAMILY DOMAIN-CONTAINING PROTEIN 1"/>
    <property type="match status" value="1"/>
</dbReference>
<name>A0A9X3STP1_9ACTN</name>
<keyword evidence="2" id="KW-0472">Membrane</keyword>
<dbReference type="Proteomes" id="UP001145799">
    <property type="component" value="Unassembled WGS sequence"/>
</dbReference>
<dbReference type="EMBL" id="JAPZVQ010000003">
    <property type="protein sequence ID" value="MDA1384600.1"/>
    <property type="molecule type" value="Genomic_DNA"/>
</dbReference>
<feature type="transmembrane region" description="Helical" evidence="2">
    <location>
        <begin position="74"/>
        <end position="95"/>
    </location>
</feature>
<feature type="region of interest" description="Disordered" evidence="1">
    <location>
        <begin position="18"/>
        <end position="51"/>
    </location>
</feature>
<keyword evidence="2" id="KW-0812">Transmembrane</keyword>
<reference evidence="5 7" key="2">
    <citation type="submission" date="2023-07" db="EMBL/GenBank/DDBJ databases">
        <title>Sequencing the genomes of 1000 actinobacteria strains.</title>
        <authorList>
            <person name="Klenk H.-P."/>
        </authorList>
    </citation>
    <scope>NUCLEOTIDE SEQUENCE [LARGE SCALE GENOMIC DNA]</scope>
    <source>
        <strain evidence="5 7">DSM 44724</strain>
    </source>
</reference>
<sequence>MERELPPDSAALAARLRMRLNDPDDEPGVCRETVDADSGEAEPEPVLNSPPARRFDERLERLQNRFGLSHLNRWVLVVVALLVAGVGLAVTILSWPDAEPVATAPATPVEATAAEPKTIIVSVAGAVKEPGIVELEAGARVADAIEAAGGLTEGADPGFLNLARVVADGDLVAVPDAAASGAAAPVPGAEAGASGGGLVNINVAGAEELDALKGIGPVLAERIIEYREANGSFQSLDELSEVSGIGTALLEQLRDQVTL</sequence>
<dbReference type="Gene3D" id="1.10.150.320">
    <property type="entry name" value="Photosystem II 12 kDa extrinsic protein"/>
    <property type="match status" value="1"/>
</dbReference>
<dbReference type="InterPro" id="IPR019554">
    <property type="entry name" value="Soluble_ligand-bd"/>
</dbReference>
<dbReference type="GO" id="GO:0015628">
    <property type="term" value="P:protein secretion by the type II secretion system"/>
    <property type="evidence" value="ECO:0007669"/>
    <property type="project" value="TreeGrafter"/>
</dbReference>
<evidence type="ECO:0000256" key="1">
    <source>
        <dbReference type="SAM" id="MobiDB-lite"/>
    </source>
</evidence>
<dbReference type="Gene3D" id="3.10.560.10">
    <property type="entry name" value="Outer membrane lipoprotein wza domain like"/>
    <property type="match status" value="1"/>
</dbReference>
<dbReference type="NCBIfam" id="TIGR00426">
    <property type="entry name" value="competence protein ComEA helix-hairpin-helix repeat region"/>
    <property type="match status" value="1"/>
</dbReference>
<comment type="caution">
    <text evidence="4">The sequence shown here is derived from an EMBL/GenBank/DDBJ whole genome shotgun (WGS) entry which is preliminary data.</text>
</comment>
<keyword evidence="7" id="KW-1185">Reference proteome</keyword>
<dbReference type="GO" id="GO:0003677">
    <property type="term" value="F:DNA binding"/>
    <property type="evidence" value="ECO:0007669"/>
    <property type="project" value="InterPro"/>
</dbReference>
<evidence type="ECO:0000313" key="5">
    <source>
        <dbReference type="EMBL" id="MDR7337947.1"/>
    </source>
</evidence>
<dbReference type="RefSeq" id="WP_270121069.1">
    <property type="nucleotide sequence ID" value="NZ_BAAAOM010000002.1"/>
</dbReference>
<dbReference type="InterPro" id="IPR004509">
    <property type="entry name" value="Competence_ComEA_HhH"/>
</dbReference>
<dbReference type="PANTHER" id="PTHR21180">
    <property type="entry name" value="ENDONUCLEASE/EXONUCLEASE/PHOSPHATASE FAMILY DOMAIN-CONTAINING PROTEIN 1"/>
    <property type="match status" value="1"/>
</dbReference>
<evidence type="ECO:0000313" key="4">
    <source>
        <dbReference type="EMBL" id="MDA1384600.1"/>
    </source>
</evidence>
<dbReference type="AlphaFoldDB" id="A0A9X3STP1"/>
<dbReference type="InterPro" id="IPR003583">
    <property type="entry name" value="Hlx-hairpin-Hlx_DNA-bd_motif"/>
</dbReference>
<evidence type="ECO:0000259" key="3">
    <source>
        <dbReference type="SMART" id="SM00278"/>
    </source>
</evidence>
<evidence type="ECO:0000313" key="6">
    <source>
        <dbReference type="Proteomes" id="UP001145799"/>
    </source>
</evidence>
<dbReference type="InterPro" id="IPR010994">
    <property type="entry name" value="RuvA_2-like"/>
</dbReference>
<dbReference type="SUPFAM" id="SSF47781">
    <property type="entry name" value="RuvA domain 2-like"/>
    <property type="match status" value="1"/>
</dbReference>
<dbReference type="EMBL" id="JAVDYD010000001">
    <property type="protein sequence ID" value="MDR7337947.1"/>
    <property type="molecule type" value="Genomic_DNA"/>
</dbReference>
<dbReference type="SMART" id="SM00278">
    <property type="entry name" value="HhH1"/>
    <property type="match status" value="2"/>
</dbReference>
<accession>A0A9X3STP1</accession>